<proteinExistence type="predicted"/>
<sequence>MISERDLAEKFTDVWKQHFPLLTSSYMKLFNEAKPKIINQEIITNHSEDIRYDLVSQLAFNIVEKVSLKKSDYDDVWKEKNLKPIIEQTAFEIWRKSLSYKEINFLQVEEKDCQNICNNIFEFLNKKTVVSSSFKPRFSGYGIISDLIGDLQIDGILYEIKTVQRNFRSSDIKQLIIYLALSHVRGDVIWEYAGLYNPRKGTYCVFNVEKLIYDISAGKSISESFKSLLDSFTREVNIDSRF</sequence>
<reference evidence="2" key="1">
    <citation type="journal article" date="2019" name="Int. J. Syst. Evol. Microbiol.">
        <title>The Global Catalogue of Microorganisms (GCM) 10K type strain sequencing project: providing services to taxonomists for standard genome sequencing and annotation.</title>
        <authorList>
            <consortium name="The Broad Institute Genomics Platform"/>
            <consortium name="The Broad Institute Genome Sequencing Center for Infectious Disease"/>
            <person name="Wu L."/>
            <person name="Ma J."/>
        </authorList>
    </citation>
    <scope>NUCLEOTIDE SEQUENCE [LARGE SCALE GENOMIC DNA]</scope>
    <source>
        <strain evidence="2">JCM 18019</strain>
    </source>
</reference>
<dbReference type="RefSeq" id="WP_345206321.1">
    <property type="nucleotide sequence ID" value="NZ_BAABHX010000005.1"/>
</dbReference>
<dbReference type="EMBL" id="BAABHX010000005">
    <property type="protein sequence ID" value="GAA5097260.1"/>
    <property type="molecule type" value="Genomic_DNA"/>
</dbReference>
<evidence type="ECO:0000313" key="2">
    <source>
        <dbReference type="Proteomes" id="UP001500353"/>
    </source>
</evidence>
<accession>A0ABP9MIU6</accession>
<evidence type="ECO:0000313" key="1">
    <source>
        <dbReference type="EMBL" id="GAA5097260.1"/>
    </source>
</evidence>
<gene>
    <name evidence="1" type="ORF">GCM10023210_32090</name>
</gene>
<comment type="caution">
    <text evidence="1">The sequence shown here is derived from an EMBL/GenBank/DDBJ whole genome shotgun (WGS) entry which is preliminary data.</text>
</comment>
<dbReference type="Proteomes" id="UP001500353">
    <property type="component" value="Unassembled WGS sequence"/>
</dbReference>
<protein>
    <recommendedName>
        <fullName evidence="3">Restriction endonuclease</fullName>
    </recommendedName>
</protein>
<name>A0ABP9MIU6_9FLAO</name>
<organism evidence="1 2">
    <name type="scientific">Chryseobacterium ginsengisoli</name>
    <dbReference type="NCBI Taxonomy" id="363853"/>
    <lineage>
        <taxon>Bacteria</taxon>
        <taxon>Pseudomonadati</taxon>
        <taxon>Bacteroidota</taxon>
        <taxon>Flavobacteriia</taxon>
        <taxon>Flavobacteriales</taxon>
        <taxon>Weeksellaceae</taxon>
        <taxon>Chryseobacterium group</taxon>
        <taxon>Chryseobacterium</taxon>
    </lineage>
</organism>
<evidence type="ECO:0008006" key="3">
    <source>
        <dbReference type="Google" id="ProtNLM"/>
    </source>
</evidence>
<keyword evidence="2" id="KW-1185">Reference proteome</keyword>